<comment type="caution">
    <text evidence="1">The sequence shown here is derived from an EMBL/GenBank/DDBJ whole genome shotgun (WGS) entry which is preliminary data.</text>
</comment>
<dbReference type="RefSeq" id="WP_192394947.1">
    <property type="nucleotide sequence ID" value="NZ_CAJHIU010000002.1"/>
</dbReference>
<dbReference type="Proteomes" id="UP000641152">
    <property type="component" value="Unassembled WGS sequence"/>
</dbReference>
<organism evidence="1 2">
    <name type="scientific">Methylomonas fluvii</name>
    <dbReference type="NCBI Taxonomy" id="1854564"/>
    <lineage>
        <taxon>Bacteria</taxon>
        <taxon>Pseudomonadati</taxon>
        <taxon>Pseudomonadota</taxon>
        <taxon>Gammaproteobacteria</taxon>
        <taxon>Methylococcales</taxon>
        <taxon>Methylococcaceae</taxon>
        <taxon>Methylomonas</taxon>
    </lineage>
</organism>
<dbReference type="EMBL" id="JACXST010000002">
    <property type="protein sequence ID" value="MBD9362247.1"/>
    <property type="molecule type" value="Genomic_DNA"/>
</dbReference>
<sequence length="360" mass="40638">MKTDALTLQSMLQHPKYGSCQVCFIGEDYIGLQLENQNEVLVRKTELEETLAQSPIAPVDYSDDTNPLPLSWPDSTFSLETDEVAHYPGSHWQAFFDDAQDILDQLPEIVPKALVQTGYGDFYPSSNRTPEHWQQGVQLAWPTRQQGLAVIVDKDITGNSLVGLFPFSDTGIQQTLILRRVSVWDSGLEAMITASWGDASIRFFDSRFLVNRSWYQSGRSYEFILTGLAYDARPAEPVEMSVNRHPDEVAWSNRHAQNGETPEIATMTISLDGSAMLLPVNGWDADDYSFHAPIKTVSEFSDWLGQTGWRVRATVMRFDEDADLDILITRKAWAGDEPPQVGQDIDGRLWLQGYLWLANR</sequence>
<protein>
    <submittedName>
        <fullName evidence="1">Uncharacterized protein</fullName>
    </submittedName>
</protein>
<gene>
    <name evidence="1" type="ORF">EBB_17355</name>
</gene>
<evidence type="ECO:0000313" key="2">
    <source>
        <dbReference type="Proteomes" id="UP000641152"/>
    </source>
</evidence>
<proteinExistence type="predicted"/>
<reference evidence="1 2" key="1">
    <citation type="submission" date="2020-09" db="EMBL/GenBank/DDBJ databases">
        <title>Methylomonas albis sp. nov. and Methylomonas fluvii sp. nov.: Two cold-adapted methanotrophs from the River Elbe and an amended description of Methylovulum psychrotolerans strain Eb1.</title>
        <authorList>
            <person name="Bussmann I.K."/>
            <person name="Klings K.-W."/>
            <person name="Warnstedt J."/>
            <person name="Hoppert M."/>
            <person name="Saborowski A."/>
            <person name="Horn F."/>
            <person name="Liebner S."/>
        </authorList>
    </citation>
    <scope>NUCLEOTIDE SEQUENCE [LARGE SCALE GENOMIC DNA]</scope>
    <source>
        <strain evidence="1 2">EbB</strain>
    </source>
</reference>
<accession>A0ABR9DGM2</accession>
<evidence type="ECO:0000313" key="1">
    <source>
        <dbReference type="EMBL" id="MBD9362247.1"/>
    </source>
</evidence>
<keyword evidence="2" id="KW-1185">Reference proteome</keyword>
<name>A0ABR9DGM2_9GAMM</name>